<name>A0ABR4GQJ2_9EURO</name>
<dbReference type="PANTHER" id="PTHR11685">
    <property type="entry name" value="RBR FAMILY RING FINGER AND IBR DOMAIN-CONTAINING"/>
    <property type="match status" value="1"/>
</dbReference>
<protein>
    <submittedName>
        <fullName evidence="8">E3 ubiquitin ligase</fullName>
    </submittedName>
</protein>
<proteinExistence type="predicted"/>
<dbReference type="Proteomes" id="UP001610563">
    <property type="component" value="Unassembled WGS sequence"/>
</dbReference>
<dbReference type="SUPFAM" id="SSF57850">
    <property type="entry name" value="RING/U-box"/>
    <property type="match status" value="1"/>
</dbReference>
<dbReference type="InterPro" id="IPR044066">
    <property type="entry name" value="TRIAD_supradom"/>
</dbReference>
<dbReference type="Gene3D" id="1.20.120.1750">
    <property type="match status" value="1"/>
</dbReference>
<evidence type="ECO:0000259" key="7">
    <source>
        <dbReference type="PROSITE" id="PS51873"/>
    </source>
</evidence>
<dbReference type="PROSITE" id="PS51873">
    <property type="entry name" value="TRIAD"/>
    <property type="match status" value="1"/>
</dbReference>
<evidence type="ECO:0000256" key="5">
    <source>
        <dbReference type="ARBA" id="ARBA00022786"/>
    </source>
</evidence>
<reference evidence="8 9" key="1">
    <citation type="submission" date="2024-07" db="EMBL/GenBank/DDBJ databases">
        <title>Section-level genome sequencing and comparative genomics of Aspergillus sections Usti and Cavernicolus.</title>
        <authorList>
            <consortium name="Lawrence Berkeley National Laboratory"/>
            <person name="Nybo J.L."/>
            <person name="Vesth T.C."/>
            <person name="Theobald S."/>
            <person name="Frisvad J.C."/>
            <person name="Larsen T.O."/>
            <person name="Kjaerboelling I."/>
            <person name="Rothschild-Mancinelli K."/>
            <person name="Lyhne E.K."/>
            <person name="Kogle M.E."/>
            <person name="Barry K."/>
            <person name="Clum A."/>
            <person name="Na H."/>
            <person name="Ledsgaard L."/>
            <person name="Lin J."/>
            <person name="Lipzen A."/>
            <person name="Kuo A."/>
            <person name="Riley R."/>
            <person name="Mondo S."/>
            <person name="Labutti K."/>
            <person name="Haridas S."/>
            <person name="Pangalinan J."/>
            <person name="Salamov A.A."/>
            <person name="Simmons B.A."/>
            <person name="Magnuson J.K."/>
            <person name="Chen J."/>
            <person name="Drula E."/>
            <person name="Henrissat B."/>
            <person name="Wiebenga A."/>
            <person name="Lubbers R.J."/>
            <person name="Gomes A.C."/>
            <person name="Makela M.R."/>
            <person name="Stajich J."/>
            <person name="Grigoriev I.V."/>
            <person name="Mortensen U.H."/>
            <person name="De Vries R.P."/>
            <person name="Baker S.E."/>
            <person name="Andersen M.R."/>
        </authorList>
    </citation>
    <scope>NUCLEOTIDE SEQUENCE [LARGE SCALE GENOMIC DNA]</scope>
    <source>
        <strain evidence="8 9">CBS 209.92</strain>
    </source>
</reference>
<keyword evidence="9" id="KW-1185">Reference proteome</keyword>
<gene>
    <name evidence="8" type="ORF">BJX66DRAFT_321301</name>
</gene>
<dbReference type="PROSITE" id="PS00518">
    <property type="entry name" value="ZF_RING_1"/>
    <property type="match status" value="1"/>
</dbReference>
<keyword evidence="4" id="KW-0863">Zinc-finger</keyword>
<feature type="domain" description="RING-type" evidence="7">
    <location>
        <begin position="162"/>
        <end position="327"/>
    </location>
</feature>
<dbReference type="CDD" id="cd22584">
    <property type="entry name" value="Rcat_RBR_unk"/>
    <property type="match status" value="1"/>
</dbReference>
<organism evidence="8 9">
    <name type="scientific">Aspergillus keveii</name>
    <dbReference type="NCBI Taxonomy" id="714993"/>
    <lineage>
        <taxon>Eukaryota</taxon>
        <taxon>Fungi</taxon>
        <taxon>Dikarya</taxon>
        <taxon>Ascomycota</taxon>
        <taxon>Pezizomycotina</taxon>
        <taxon>Eurotiomycetes</taxon>
        <taxon>Eurotiomycetidae</taxon>
        <taxon>Eurotiales</taxon>
        <taxon>Aspergillaceae</taxon>
        <taxon>Aspergillus</taxon>
        <taxon>Aspergillus subgen. Nidulantes</taxon>
    </lineage>
</organism>
<keyword evidence="3" id="KW-0677">Repeat</keyword>
<sequence>MLLLDSIDEPSRRLILEIMEQDAIEASNSSKGKQRAGMLTDGDLALKNWSDQLHESSTVLQDHKMAKSIAKAVLEDGVALTIAAQEENRALADCKLAFQLAGQRPPPTQGQPLKLPQYLLGEDIASRLDDELEEFVLQDGPNKGRCTAESSQSAANRNVTQLRRECVACTELKLASGMLQAQCPHWYCSGCVIRLVKDSLVDESLFPPRCCRKAFPLSTMRKHIGCAKYILPPFVEGYVGICQSCHSRTCTLCKRAAHIGKCVDEHDEVMNLAKQSGWQQCPQCSHLIELSTGCNHITCRCGFEFCYVCRVKWKKCGCATWDENRLLDRAQVLAARNVQGPPAARDVQVAAAEIREVQHCTHPGRWLRVGEGDNCEECGQYLPDFILECHNCHLRACRRCKLNRL</sequence>
<dbReference type="InterPro" id="IPR017907">
    <property type="entry name" value="Znf_RING_CS"/>
</dbReference>
<evidence type="ECO:0000256" key="6">
    <source>
        <dbReference type="ARBA" id="ARBA00022833"/>
    </source>
</evidence>
<dbReference type="EMBL" id="JBFTWV010000002">
    <property type="protein sequence ID" value="KAL2800819.1"/>
    <property type="molecule type" value="Genomic_DNA"/>
</dbReference>
<evidence type="ECO:0000313" key="8">
    <source>
        <dbReference type="EMBL" id="KAL2800819.1"/>
    </source>
</evidence>
<evidence type="ECO:0000256" key="4">
    <source>
        <dbReference type="ARBA" id="ARBA00022771"/>
    </source>
</evidence>
<dbReference type="InterPro" id="IPR031127">
    <property type="entry name" value="E3_UB_ligase_RBR"/>
</dbReference>
<keyword evidence="6" id="KW-0862">Zinc</keyword>
<dbReference type="Pfam" id="PF26200">
    <property type="entry name" value="Rcat_RNF216"/>
    <property type="match status" value="1"/>
</dbReference>
<comment type="caution">
    <text evidence="8">The sequence shown here is derived from an EMBL/GenBank/DDBJ whole genome shotgun (WGS) entry which is preliminary data.</text>
</comment>
<evidence type="ECO:0000256" key="3">
    <source>
        <dbReference type="ARBA" id="ARBA00022737"/>
    </source>
</evidence>
<keyword evidence="2" id="KW-0479">Metal-binding</keyword>
<evidence type="ECO:0000313" key="9">
    <source>
        <dbReference type="Proteomes" id="UP001610563"/>
    </source>
</evidence>
<keyword evidence="5" id="KW-0833">Ubl conjugation pathway</keyword>
<keyword evidence="1" id="KW-0808">Transferase</keyword>
<accession>A0ABR4GQJ2</accession>
<evidence type="ECO:0000256" key="2">
    <source>
        <dbReference type="ARBA" id="ARBA00022723"/>
    </source>
</evidence>
<evidence type="ECO:0000256" key="1">
    <source>
        <dbReference type="ARBA" id="ARBA00022679"/>
    </source>
</evidence>